<dbReference type="PANTHER" id="PTHR38122:SF1">
    <property type="entry name" value="GLYCOPROTEIN X"/>
    <property type="match status" value="1"/>
</dbReference>
<organism evidence="3 4">
    <name type="scientific">Bionectria ochroleuca</name>
    <name type="common">Gliocladium roseum</name>
    <dbReference type="NCBI Taxonomy" id="29856"/>
    <lineage>
        <taxon>Eukaryota</taxon>
        <taxon>Fungi</taxon>
        <taxon>Dikarya</taxon>
        <taxon>Ascomycota</taxon>
        <taxon>Pezizomycotina</taxon>
        <taxon>Sordariomycetes</taxon>
        <taxon>Hypocreomycetidae</taxon>
        <taxon>Hypocreales</taxon>
        <taxon>Bionectriaceae</taxon>
        <taxon>Clonostachys</taxon>
    </lineage>
</organism>
<keyword evidence="4" id="KW-1185">Reference proteome</keyword>
<evidence type="ECO:0000313" key="3">
    <source>
        <dbReference type="EMBL" id="VUC33307.1"/>
    </source>
</evidence>
<feature type="compositionally biased region" description="Basic and acidic residues" evidence="1">
    <location>
        <begin position="183"/>
        <end position="192"/>
    </location>
</feature>
<dbReference type="Proteomes" id="UP000766486">
    <property type="component" value="Unassembled WGS sequence"/>
</dbReference>
<feature type="region of interest" description="Disordered" evidence="1">
    <location>
        <begin position="106"/>
        <end position="140"/>
    </location>
</feature>
<evidence type="ECO:0000313" key="4">
    <source>
        <dbReference type="Proteomes" id="UP000766486"/>
    </source>
</evidence>
<evidence type="ECO:0008006" key="5">
    <source>
        <dbReference type="Google" id="ProtNLM"/>
    </source>
</evidence>
<feature type="compositionally biased region" description="Low complexity" evidence="1">
    <location>
        <begin position="128"/>
        <end position="140"/>
    </location>
</feature>
<dbReference type="EMBL" id="CABFNS010000861">
    <property type="protein sequence ID" value="VUC33307.1"/>
    <property type="molecule type" value="Genomic_DNA"/>
</dbReference>
<feature type="compositionally biased region" description="Basic and acidic residues" evidence="1">
    <location>
        <begin position="231"/>
        <end position="251"/>
    </location>
</feature>
<gene>
    <name evidence="3" type="ORF">CLO192961_LOCUS345538</name>
</gene>
<comment type="caution">
    <text evidence="3">The sequence shown here is derived from an EMBL/GenBank/DDBJ whole genome shotgun (WGS) entry which is preliminary data.</text>
</comment>
<accession>A0ABY6UTJ4</accession>
<keyword evidence="2" id="KW-1133">Transmembrane helix</keyword>
<feature type="compositionally biased region" description="Polar residues" evidence="1">
    <location>
        <begin position="115"/>
        <end position="127"/>
    </location>
</feature>
<name>A0ABY6UTJ4_BIOOC</name>
<feature type="transmembrane region" description="Helical" evidence="2">
    <location>
        <begin position="146"/>
        <end position="168"/>
    </location>
</feature>
<keyword evidence="2" id="KW-0472">Membrane</keyword>
<evidence type="ECO:0000256" key="2">
    <source>
        <dbReference type="SAM" id="Phobius"/>
    </source>
</evidence>
<feature type="region of interest" description="Disordered" evidence="1">
    <location>
        <begin position="175"/>
        <end position="251"/>
    </location>
</feature>
<dbReference type="PANTHER" id="PTHR38122">
    <property type="entry name" value="GLYCOPROTEIN X"/>
    <property type="match status" value="1"/>
</dbReference>
<sequence>MPFATVPEVCYQTCYNVYLLASSTGKIEELCNPSGNFLVGYSACAKCVEDNTGISDTALRELLDPEFGQFLQYCTSITMVYTVGTFTLSPTNVTTMSYLIGQSKTSATSTTPTSINVQPSSTSELDNSPSVSSAASEAGESSKTHLAGPIAGSLADLALVVIAALFFWRRRRSRSNSDSLSTDQDHFEKAQLHSDCVPKPYAEMTGGEILEMEGSPAPYVPTAEKPANETPARELPGENRQIKTRLAEVEG</sequence>
<evidence type="ECO:0000256" key="1">
    <source>
        <dbReference type="SAM" id="MobiDB-lite"/>
    </source>
</evidence>
<protein>
    <recommendedName>
        <fullName evidence="5">WSC domain-containing protein</fullName>
    </recommendedName>
</protein>
<reference evidence="3 4" key="1">
    <citation type="submission" date="2019-06" db="EMBL/GenBank/DDBJ databases">
        <authorList>
            <person name="Broberg M."/>
        </authorList>
    </citation>
    <scope>NUCLEOTIDE SEQUENCE [LARGE SCALE GENOMIC DNA]</scope>
</reference>
<keyword evidence="2" id="KW-0812">Transmembrane</keyword>
<proteinExistence type="predicted"/>